<dbReference type="PANTHER" id="PTHR47396">
    <property type="entry name" value="TYPE I RESTRICTION ENZYME ECOKI R PROTEIN"/>
    <property type="match status" value="1"/>
</dbReference>
<dbReference type="InterPro" id="IPR050742">
    <property type="entry name" value="Helicase_Restrict-Modif_Enz"/>
</dbReference>
<dbReference type="InterPro" id="IPR014001">
    <property type="entry name" value="Helicase_ATP-bd"/>
</dbReference>
<dbReference type="InterPro" id="IPR013670">
    <property type="entry name" value="EcoEI_R_C_dom"/>
</dbReference>
<dbReference type="InterPro" id="IPR006935">
    <property type="entry name" value="Helicase/UvrB_N"/>
</dbReference>
<keyword evidence="3" id="KW-0347">Helicase</keyword>
<comment type="caution">
    <text evidence="3">The sequence shown here is derived from an EMBL/GenBank/DDBJ whole genome shotgun (WGS) entry which is preliminary data.</text>
</comment>
<sequence length="821" mass="90493">MVQGPLESTTCRDVILPALRAAGWTEDQIVEQYPLQNRDSEHAMRQAKGRPRVADYVLEVDGVPVAVVEAKRGYRSAADGMGQAIDYAVRLDVPFAFASNGGDVLLHDRNAGTETRVASFPGPDEMWAAYAAGRGLGTRGEVASRVPCNRVLRSHGGREVKVPRYYQRTAINRTIGAIGAGRTRVLLLMATGTGKTFTALQLVHKLREASRRLDEGRTYRVLYLADRDLLVSTPMADFVAAFGREPVARLSKHSTSQSRDLYFATYQGLDGESAELGEGETPPSVFESLPRDFFSLVVVDECHRGSASSGSRWRGILDRFDAAVQVGLTATPKRDTNVDTYEYFGDPVYEYSLAQGIEDGYLAPYRVRRVILDVDAFGWEAEPGRLDVDGREIPEGIYATPDFERRLSLPDRTAAMADHLVGLLREHPGDRAVAFCVSAQHAYEMKAALLAADPDKTRNDPEWAVRIVGNEPDRARFLQAFTDPETDSPQVATTARLLSTGVDIEDLRFVVLCRPVGSMVEFKQIVGRGTRLYPPKGKQYFEVVDYVGASAKFRDPEFDGPLPAPRTELVVDGETFVTDEAEDPLGPVEQVGFLRVEEPDPEFRREAGGDLGGDGDGAGDDAGPSAAPVRILTVQGEAVRLLGERLQLIDPGTGRLTTLEYRAFVRDRVRSLFPSADDLRVAWKQAEARRELAAELDRRGVDVDLLAEHVRLTDADAFDVLSAVAWDLEPQTRRERAERVRIAHGEEIERLGAVAREVIDVLLDRYAQEGIGEVTLAALHVRPLSERGTVVELAEAFGGGPSIRSWVDDLQQWLYEDDKAS</sequence>
<dbReference type="GO" id="GO:0005829">
    <property type="term" value="C:cytosol"/>
    <property type="evidence" value="ECO:0007669"/>
    <property type="project" value="TreeGrafter"/>
</dbReference>
<evidence type="ECO:0000256" key="1">
    <source>
        <dbReference type="SAM" id="MobiDB-lite"/>
    </source>
</evidence>
<dbReference type="SUPFAM" id="SSF52540">
    <property type="entry name" value="P-loop containing nucleoside triphosphate hydrolases"/>
    <property type="match status" value="2"/>
</dbReference>
<dbReference type="Pfam" id="PF04313">
    <property type="entry name" value="HSDR_N"/>
    <property type="match status" value="1"/>
</dbReference>
<dbReference type="AlphaFoldDB" id="A0A4Y4DU98"/>
<name>A0A4Y4DU98_CELCE</name>
<dbReference type="GO" id="GO:0004386">
    <property type="term" value="F:helicase activity"/>
    <property type="evidence" value="ECO:0007669"/>
    <property type="project" value="UniProtKB-KW"/>
</dbReference>
<dbReference type="GO" id="GO:0009307">
    <property type="term" value="P:DNA restriction-modification system"/>
    <property type="evidence" value="ECO:0007669"/>
    <property type="project" value="UniProtKB-KW"/>
</dbReference>
<evidence type="ECO:0000259" key="2">
    <source>
        <dbReference type="PROSITE" id="PS51192"/>
    </source>
</evidence>
<dbReference type="InterPro" id="IPR007409">
    <property type="entry name" value="Restrct_endonuc_type1_HsdR_N"/>
</dbReference>
<dbReference type="GO" id="GO:0003677">
    <property type="term" value="F:DNA binding"/>
    <property type="evidence" value="ECO:0007669"/>
    <property type="project" value="UniProtKB-KW"/>
</dbReference>
<dbReference type="GO" id="GO:0005524">
    <property type="term" value="F:ATP binding"/>
    <property type="evidence" value="ECO:0007669"/>
    <property type="project" value="UniProtKB-KW"/>
</dbReference>
<dbReference type="RefSeq" id="WP_141388505.1">
    <property type="nucleotide sequence ID" value="NZ_BJNZ01000004.1"/>
</dbReference>
<dbReference type="InterPro" id="IPR001650">
    <property type="entry name" value="Helicase_C-like"/>
</dbReference>
<dbReference type="CDD" id="cd18032">
    <property type="entry name" value="DEXHc_RE_I_III_res"/>
    <property type="match status" value="1"/>
</dbReference>
<reference evidence="3 4" key="1">
    <citation type="submission" date="2019-06" db="EMBL/GenBank/DDBJ databases">
        <title>Whole genome shotgun sequence of Cellulosimicrobium cellulans NBRC 15516.</title>
        <authorList>
            <person name="Hosoyama A."/>
            <person name="Uohara A."/>
            <person name="Ohji S."/>
            <person name="Ichikawa N."/>
        </authorList>
    </citation>
    <scope>NUCLEOTIDE SEQUENCE [LARGE SCALE GENOMIC DNA]</scope>
    <source>
        <strain evidence="3 4">NBRC 15516</strain>
    </source>
</reference>
<organism evidence="3 4">
    <name type="scientific">Cellulosimicrobium cellulans</name>
    <name type="common">Arthrobacter luteus</name>
    <dbReference type="NCBI Taxonomy" id="1710"/>
    <lineage>
        <taxon>Bacteria</taxon>
        <taxon>Bacillati</taxon>
        <taxon>Actinomycetota</taxon>
        <taxon>Actinomycetes</taxon>
        <taxon>Micrococcales</taxon>
        <taxon>Promicromonosporaceae</taxon>
        <taxon>Cellulosimicrobium</taxon>
    </lineage>
</organism>
<evidence type="ECO:0000313" key="4">
    <source>
        <dbReference type="Proteomes" id="UP000316659"/>
    </source>
</evidence>
<dbReference type="Proteomes" id="UP000316659">
    <property type="component" value="Unassembled WGS sequence"/>
</dbReference>
<dbReference type="InterPro" id="IPR027417">
    <property type="entry name" value="P-loop_NTPase"/>
</dbReference>
<keyword evidence="3" id="KW-0547">Nucleotide-binding</keyword>
<dbReference type="Pfam" id="PF00271">
    <property type="entry name" value="Helicase_C"/>
    <property type="match status" value="1"/>
</dbReference>
<dbReference type="PANTHER" id="PTHR47396:SF1">
    <property type="entry name" value="ATP-DEPENDENT HELICASE IRC3-RELATED"/>
    <property type="match status" value="1"/>
</dbReference>
<feature type="region of interest" description="Disordered" evidence="1">
    <location>
        <begin position="603"/>
        <end position="625"/>
    </location>
</feature>
<dbReference type="Pfam" id="PF08463">
    <property type="entry name" value="EcoEI_R_C"/>
    <property type="match status" value="1"/>
</dbReference>
<dbReference type="Gene3D" id="3.40.50.300">
    <property type="entry name" value="P-loop containing nucleotide triphosphate hydrolases"/>
    <property type="match status" value="2"/>
</dbReference>
<gene>
    <name evidence="3" type="ORF">CCE02nite_09280</name>
</gene>
<dbReference type="PROSITE" id="PS51192">
    <property type="entry name" value="HELICASE_ATP_BIND_1"/>
    <property type="match status" value="1"/>
</dbReference>
<accession>A0A4Y4DU98</accession>
<dbReference type="EMBL" id="BJNZ01000004">
    <property type="protein sequence ID" value="GED08929.1"/>
    <property type="molecule type" value="Genomic_DNA"/>
</dbReference>
<keyword evidence="3" id="KW-0067">ATP-binding</keyword>
<dbReference type="Gene3D" id="3.90.1570.30">
    <property type="match status" value="1"/>
</dbReference>
<protein>
    <submittedName>
        <fullName evidence="3">DEAD/DEAH box helicase</fullName>
    </submittedName>
</protein>
<feature type="domain" description="Helicase ATP-binding" evidence="2">
    <location>
        <begin position="176"/>
        <end position="350"/>
    </location>
</feature>
<evidence type="ECO:0000313" key="3">
    <source>
        <dbReference type="EMBL" id="GED08929.1"/>
    </source>
</evidence>
<dbReference type="NCBIfam" id="NF046051">
    <property type="entry name" value="restrict_EcoAI"/>
    <property type="match status" value="1"/>
</dbReference>
<proteinExistence type="predicted"/>
<dbReference type="GO" id="GO:0009035">
    <property type="term" value="F:type I site-specific deoxyribonuclease activity"/>
    <property type="evidence" value="ECO:0007669"/>
    <property type="project" value="UniProtKB-EC"/>
</dbReference>
<dbReference type="SMART" id="SM00487">
    <property type="entry name" value="DEXDc"/>
    <property type="match status" value="1"/>
</dbReference>
<keyword evidence="3" id="KW-0378">Hydrolase</keyword>
<dbReference type="Pfam" id="PF04851">
    <property type="entry name" value="ResIII"/>
    <property type="match status" value="1"/>
</dbReference>